<dbReference type="GO" id="GO:0016054">
    <property type="term" value="P:organic acid catabolic process"/>
    <property type="evidence" value="ECO:0007669"/>
    <property type="project" value="UniProtKB-ARBA"/>
</dbReference>
<evidence type="ECO:0000256" key="2">
    <source>
        <dbReference type="ARBA" id="ARBA00023002"/>
    </source>
</evidence>
<dbReference type="EMBL" id="JPGY02000001">
    <property type="protein sequence ID" value="KRU13615.1"/>
    <property type="molecule type" value="Genomic_DNA"/>
</dbReference>
<feature type="domain" description="3-hydroxyisobutyrate dehydrogenase-like NAD-binding" evidence="6">
    <location>
        <begin position="164"/>
        <end position="285"/>
    </location>
</feature>
<dbReference type="GO" id="GO:0004616">
    <property type="term" value="F:phosphogluconate dehydrogenase (decarboxylating) activity"/>
    <property type="evidence" value="ECO:0007669"/>
    <property type="project" value="InterPro"/>
</dbReference>
<evidence type="ECO:0000256" key="1">
    <source>
        <dbReference type="ARBA" id="ARBA00009080"/>
    </source>
</evidence>
<dbReference type="InterPro" id="IPR008927">
    <property type="entry name" value="6-PGluconate_DH-like_C_sf"/>
</dbReference>
<dbReference type="Pfam" id="PF14833">
    <property type="entry name" value="NAD_binding_11"/>
    <property type="match status" value="1"/>
</dbReference>
<protein>
    <submittedName>
        <fullName evidence="7">2-(Hydroxymethyl)glutarate dehydrogenase</fullName>
        <ecNumber evidence="7">1.1.1.291</ecNumber>
    </submittedName>
    <submittedName>
        <fullName evidence="8">3-hydroxyisobutyrate dehydrogenase</fullName>
        <ecNumber evidence="8">1.1.1.31</ecNumber>
    </submittedName>
</protein>
<dbReference type="PRINTS" id="PR00076">
    <property type="entry name" value="6PGDHDRGNASE"/>
</dbReference>
<evidence type="ECO:0000313" key="10">
    <source>
        <dbReference type="Proteomes" id="UP000030905"/>
    </source>
</evidence>
<gene>
    <name evidence="7" type="primary">hgd</name>
    <name evidence="7" type="ORF">CLPA_c02850</name>
    <name evidence="8" type="ORF">CP6013_02863</name>
</gene>
<dbReference type="EMBL" id="CP009268">
    <property type="protein sequence ID" value="AJA50373.1"/>
    <property type="molecule type" value="Genomic_DNA"/>
</dbReference>
<feature type="domain" description="6-phosphogluconate dehydrogenase NADP-binding" evidence="5">
    <location>
        <begin position="2"/>
        <end position="161"/>
    </location>
</feature>
<dbReference type="Gene3D" id="1.10.1040.10">
    <property type="entry name" value="N-(1-d-carboxylethyl)-l-norvaline Dehydrogenase, domain 2"/>
    <property type="match status" value="1"/>
</dbReference>
<reference evidence="7 10" key="1">
    <citation type="journal article" date="2015" name="Genome Announc.">
        <title>Complete Genome Sequence of the Nitrogen-Fixing and Solvent-Producing Clostridium pasteurianum DSM 525.</title>
        <authorList>
            <person name="Poehlein A."/>
            <person name="Grosse-Honebrink A."/>
            <person name="Zhang Y."/>
            <person name="Minton N.P."/>
            <person name="Daniel R."/>
        </authorList>
    </citation>
    <scope>NUCLEOTIDE SEQUENCE [LARGE SCALE GENOMIC DNA]</scope>
    <source>
        <strain evidence="7">DSM 525</strain>
        <strain evidence="10">DSM 525 / ATCC 6013</strain>
    </source>
</reference>
<dbReference type="PANTHER" id="PTHR22981">
    <property type="entry name" value="3-HYDROXYISOBUTYRATE DEHYDROGENASE-RELATED"/>
    <property type="match status" value="1"/>
</dbReference>
<evidence type="ECO:0000256" key="3">
    <source>
        <dbReference type="ARBA" id="ARBA00023027"/>
    </source>
</evidence>
<dbReference type="KEGG" id="cpat:CLPA_c02850"/>
<organism evidence="7 10">
    <name type="scientific">Clostridium pasteurianum DSM 525 = ATCC 6013</name>
    <dbReference type="NCBI Taxonomy" id="1262449"/>
    <lineage>
        <taxon>Bacteria</taxon>
        <taxon>Bacillati</taxon>
        <taxon>Bacillota</taxon>
        <taxon>Clostridia</taxon>
        <taxon>Eubacteriales</taxon>
        <taxon>Clostridiaceae</taxon>
        <taxon>Clostridium</taxon>
    </lineage>
</organism>
<keyword evidence="2 7" id="KW-0560">Oxidoreductase</keyword>
<dbReference type="PROSITE" id="PS00895">
    <property type="entry name" value="3_HYDROXYISOBUT_DH"/>
    <property type="match status" value="1"/>
</dbReference>
<sequence length="289" mass="31116">MRIGFIGLGVMGKNMANNILKKGYELKVYDLSENVVKEFKEKGALVGESPAEVAKGADIVMTSLPNSEIVKSVILGEKGILESASAGTVIIDLSSITPKTIQHIAKEAEKKGVEVIDAPVSGGSTGAEKGTLTIMAGGKEEVFNDVKKVLKSIGEKIYYVGSVGAGDTVKLVNNLLLGANMAAVSEALTLGMKAGLDTDILFEIISKSSGNSYALTSKYERFIKEKNFKPGFMIDLQYKDLQLAVDTAKDLKMPLIIGNLTQQMYQMARSEGMGKEDISAMMKLYEKWL</sequence>
<evidence type="ECO:0000313" key="7">
    <source>
        <dbReference type="EMBL" id="AJA50373.1"/>
    </source>
</evidence>
<dbReference type="SUPFAM" id="SSF48179">
    <property type="entry name" value="6-phosphogluconate dehydrogenase C-terminal domain-like"/>
    <property type="match status" value="1"/>
</dbReference>
<feature type="active site" evidence="4">
    <location>
        <position position="170"/>
    </location>
</feature>
<dbReference type="GO" id="GO:0050661">
    <property type="term" value="F:NADP binding"/>
    <property type="evidence" value="ECO:0007669"/>
    <property type="project" value="InterPro"/>
</dbReference>
<dbReference type="InterPro" id="IPR006183">
    <property type="entry name" value="Pgluconate_DH"/>
</dbReference>
<dbReference type="SUPFAM" id="SSF51735">
    <property type="entry name" value="NAD(P)-binding Rossmann-fold domains"/>
    <property type="match status" value="1"/>
</dbReference>
<reference evidence="8" key="2">
    <citation type="submission" date="2015-10" db="EMBL/GenBank/DDBJ databases">
        <title>Improved Draft Genome Sequence of Clostridium pasteurianum Strain ATCC 6013 (DSM 525) Using a Hybrid Next-Generation Sequencing Approach.</title>
        <authorList>
            <person name="Pyne M.E."/>
            <person name="Utturkar S.M."/>
            <person name="Brown S.D."/>
            <person name="Moo-Young M."/>
            <person name="Chung D.A."/>
            <person name="Chou P.C."/>
        </authorList>
    </citation>
    <scope>NUCLEOTIDE SEQUENCE</scope>
    <source>
        <strain evidence="8">ATCC 6013</strain>
    </source>
</reference>
<dbReference type="Pfam" id="PF03446">
    <property type="entry name" value="NAD_binding_2"/>
    <property type="match status" value="1"/>
</dbReference>
<proteinExistence type="inferred from homology"/>
<dbReference type="eggNOG" id="COG2084">
    <property type="taxonomic scope" value="Bacteria"/>
</dbReference>
<dbReference type="InterPro" id="IPR029154">
    <property type="entry name" value="HIBADH-like_NADP-bd"/>
</dbReference>
<comment type="similarity">
    <text evidence="1">Belongs to the HIBADH-related family.</text>
</comment>
<dbReference type="AlphaFoldDB" id="A0A0H3J625"/>
<dbReference type="InterPro" id="IPR006115">
    <property type="entry name" value="6PGDH_NADP-bd"/>
</dbReference>
<dbReference type="Gene3D" id="3.40.50.720">
    <property type="entry name" value="NAD(P)-binding Rossmann-like Domain"/>
    <property type="match status" value="1"/>
</dbReference>
<dbReference type="InterPro" id="IPR013328">
    <property type="entry name" value="6PGD_dom2"/>
</dbReference>
<evidence type="ECO:0000259" key="6">
    <source>
        <dbReference type="Pfam" id="PF14833"/>
    </source>
</evidence>
<dbReference type="Proteomes" id="UP000030905">
    <property type="component" value="Chromosome"/>
</dbReference>
<evidence type="ECO:0000256" key="4">
    <source>
        <dbReference type="PIRSR" id="PIRSR000103-1"/>
    </source>
</evidence>
<evidence type="ECO:0000259" key="5">
    <source>
        <dbReference type="Pfam" id="PF03446"/>
    </source>
</evidence>
<dbReference type="InterPro" id="IPR036291">
    <property type="entry name" value="NAD(P)-bd_dom_sf"/>
</dbReference>
<dbReference type="EC" id="1.1.1.31" evidence="8"/>
<keyword evidence="10" id="KW-1185">Reference proteome</keyword>
<evidence type="ECO:0000313" key="8">
    <source>
        <dbReference type="EMBL" id="KRU13615.1"/>
    </source>
</evidence>
<dbReference type="GeneID" id="93072529"/>
<dbReference type="GO" id="GO:0051287">
    <property type="term" value="F:NAD binding"/>
    <property type="evidence" value="ECO:0007669"/>
    <property type="project" value="InterPro"/>
</dbReference>
<dbReference type="InterPro" id="IPR015815">
    <property type="entry name" value="HIBADH-related"/>
</dbReference>
<dbReference type="EC" id="1.1.1.291" evidence="7"/>
<reference evidence="8 9" key="3">
    <citation type="journal article" name="Genome Announc.">
        <title>Improved Draft Genome Sequence of Clostridium pasteurianum Strain ATCC 6013 (DSM 525) Using a Hybrid Next-Generation Sequencing Approach.</title>
        <authorList>
            <person name="Pyne M.E."/>
            <person name="Utturkar S."/>
            <person name="Brown S.D."/>
            <person name="Moo-Young M."/>
            <person name="Chung D.A."/>
            <person name="Chou C.P."/>
        </authorList>
    </citation>
    <scope>NUCLEOTIDE SEQUENCE [LARGE SCALE GENOMIC DNA]</scope>
    <source>
        <strain evidence="8 9">ATCC 6013</strain>
    </source>
</reference>
<dbReference type="GO" id="GO:0008442">
    <property type="term" value="F:3-hydroxyisobutyrate dehydrogenase activity"/>
    <property type="evidence" value="ECO:0007669"/>
    <property type="project" value="UniProtKB-EC"/>
</dbReference>
<dbReference type="PATRIC" id="fig|1262449.3.peg.175"/>
<dbReference type="RefSeq" id="WP_003440772.1">
    <property type="nucleotide sequence ID" value="NZ_ANZB01000001.1"/>
</dbReference>
<dbReference type="KEGG" id="cpae:CPAST_c02850"/>
<name>A0A0H3J625_CLOPA</name>
<dbReference type="PIRSF" id="PIRSF000103">
    <property type="entry name" value="HIBADH"/>
    <property type="match status" value="1"/>
</dbReference>
<dbReference type="InterPro" id="IPR002204">
    <property type="entry name" value="3-OH-isobutyrate_DH-rel_CS"/>
</dbReference>
<keyword evidence="3" id="KW-0520">NAD</keyword>
<dbReference type="PANTHER" id="PTHR22981:SF7">
    <property type="entry name" value="3-HYDROXYISOBUTYRATE DEHYDROGENASE, MITOCHONDRIAL"/>
    <property type="match status" value="1"/>
</dbReference>
<dbReference type="GO" id="GO:0043718">
    <property type="term" value="F:2-hydroxymethylglutarate dehydrogenase activity"/>
    <property type="evidence" value="ECO:0007669"/>
    <property type="project" value="UniProtKB-EC"/>
</dbReference>
<evidence type="ECO:0000313" key="9">
    <source>
        <dbReference type="Proteomes" id="UP000028042"/>
    </source>
</evidence>
<accession>A0A0H3J625</accession>
<dbReference type="Proteomes" id="UP000028042">
    <property type="component" value="Unassembled WGS sequence"/>
</dbReference>